<dbReference type="InParanoid" id="A0A369J3Q5"/>
<evidence type="ECO:0000313" key="2">
    <source>
        <dbReference type="Proteomes" id="UP000076154"/>
    </source>
</evidence>
<accession>A0A369J3Q5</accession>
<organism evidence="1 2">
    <name type="scientific">Hypsizygus marmoreus</name>
    <name type="common">White beech mushroom</name>
    <name type="synonym">Agaricus marmoreus</name>
    <dbReference type="NCBI Taxonomy" id="39966"/>
    <lineage>
        <taxon>Eukaryota</taxon>
        <taxon>Fungi</taxon>
        <taxon>Dikarya</taxon>
        <taxon>Basidiomycota</taxon>
        <taxon>Agaricomycotina</taxon>
        <taxon>Agaricomycetes</taxon>
        <taxon>Agaricomycetidae</taxon>
        <taxon>Agaricales</taxon>
        <taxon>Tricholomatineae</taxon>
        <taxon>Lyophyllaceae</taxon>
        <taxon>Hypsizygus</taxon>
    </lineage>
</organism>
<proteinExistence type="predicted"/>
<comment type="caution">
    <text evidence="1">The sequence shown here is derived from an EMBL/GenBank/DDBJ whole genome shotgun (WGS) entry which is preliminary data.</text>
</comment>
<sequence>MRPRGIAASSLFWTTSKHPKLCDGKMRHCFLRCFWGLLLRRCTVKYCMDLDLRTLSGIVGKLLKGWLPLEYGILGTYISCMCIPKHRFCLSTVYD</sequence>
<keyword evidence="2" id="KW-1185">Reference proteome</keyword>
<gene>
    <name evidence="1" type="ORF">Hypma_003487</name>
</gene>
<dbReference type="Proteomes" id="UP000076154">
    <property type="component" value="Unassembled WGS sequence"/>
</dbReference>
<dbReference type="EMBL" id="LUEZ02000136">
    <property type="protein sequence ID" value="RDB16012.1"/>
    <property type="molecule type" value="Genomic_DNA"/>
</dbReference>
<reference evidence="1" key="1">
    <citation type="submission" date="2018-04" db="EMBL/GenBank/DDBJ databases">
        <title>Whole genome sequencing of Hypsizygus marmoreus.</title>
        <authorList>
            <person name="Choi I.-G."/>
            <person name="Min B."/>
            <person name="Kim J.-G."/>
            <person name="Kim S."/>
            <person name="Oh Y.-L."/>
            <person name="Kong W.-S."/>
            <person name="Park H."/>
            <person name="Jeong J."/>
            <person name="Song E.-S."/>
        </authorList>
    </citation>
    <scope>NUCLEOTIDE SEQUENCE [LARGE SCALE GENOMIC DNA]</scope>
    <source>
        <strain evidence="1">51987-8</strain>
    </source>
</reference>
<protein>
    <submittedName>
        <fullName evidence="1">Uncharacterized protein</fullName>
    </submittedName>
</protein>
<name>A0A369J3Q5_HYPMA</name>
<dbReference type="AlphaFoldDB" id="A0A369J3Q5"/>
<evidence type="ECO:0000313" key="1">
    <source>
        <dbReference type="EMBL" id="RDB16012.1"/>
    </source>
</evidence>